<keyword evidence="6 7" id="KW-0539">Nucleus</keyword>
<evidence type="ECO:0000256" key="4">
    <source>
        <dbReference type="ARBA" id="ARBA00022801"/>
    </source>
</evidence>
<dbReference type="InterPro" id="IPR014881">
    <property type="entry name" value="NOB1_Zn-bd"/>
</dbReference>
<evidence type="ECO:0000256" key="2">
    <source>
        <dbReference type="ARBA" id="ARBA00022722"/>
    </source>
</evidence>
<dbReference type="GO" id="GO:0046872">
    <property type="term" value="F:metal ion binding"/>
    <property type="evidence" value="ECO:0007669"/>
    <property type="project" value="UniProtKB-UniRule"/>
</dbReference>
<comment type="subcellular location">
    <subcellularLocation>
        <location evidence="7">Nucleus</location>
        <location evidence="7">Nucleolus</location>
    </subcellularLocation>
</comment>
<dbReference type="InterPro" id="IPR036283">
    <property type="entry name" value="NOB1_Zf-like_sf"/>
</dbReference>
<feature type="region of interest" description="Disordered" evidence="9">
    <location>
        <begin position="106"/>
        <end position="216"/>
    </location>
</feature>
<keyword evidence="3 7" id="KW-0479">Metal-binding</keyword>
<comment type="function">
    <text evidence="7">Required for the synthesis of 40S ribosome subunits. Has a role in processing 20S pre-rRNA into the mature 18S rRNA, where it is required for cleavage at the 3' end of the mature 18S rRNA (D-site). Accompanies the 20S pre-rRNA from the nucleus to the cytoplasm.</text>
</comment>
<evidence type="ECO:0000313" key="12">
    <source>
        <dbReference type="EMBL" id="QPG76424.1"/>
    </source>
</evidence>
<dbReference type="GO" id="GO:0030490">
    <property type="term" value="P:maturation of SSU-rRNA"/>
    <property type="evidence" value="ECO:0007669"/>
    <property type="project" value="TreeGrafter"/>
</dbReference>
<evidence type="ECO:0000313" key="13">
    <source>
        <dbReference type="Proteomes" id="UP000662931"/>
    </source>
</evidence>
<evidence type="ECO:0000259" key="10">
    <source>
        <dbReference type="Pfam" id="PF08772"/>
    </source>
</evidence>
<evidence type="ECO:0000256" key="6">
    <source>
        <dbReference type="ARBA" id="ARBA00023242"/>
    </source>
</evidence>
<feature type="compositionally biased region" description="Basic and acidic residues" evidence="9">
    <location>
        <begin position="164"/>
        <end position="189"/>
    </location>
</feature>
<dbReference type="InterPro" id="IPR039907">
    <property type="entry name" value="NOB1"/>
</dbReference>
<keyword evidence="4" id="KW-0378">Hydrolase</keyword>
<dbReference type="GO" id="GO:0005737">
    <property type="term" value="C:cytoplasm"/>
    <property type="evidence" value="ECO:0007669"/>
    <property type="project" value="UniProtKB-ARBA"/>
</dbReference>
<dbReference type="EMBL" id="CP064815">
    <property type="protein sequence ID" value="QPG76424.1"/>
    <property type="molecule type" value="Genomic_DNA"/>
</dbReference>
<dbReference type="Pfam" id="PF08772">
    <property type="entry name" value="Zn_ribbon_NOB1"/>
    <property type="match status" value="1"/>
</dbReference>
<organism evidence="12 13">
    <name type="scientific">Eeniella nana</name>
    <name type="common">Yeast</name>
    <name type="synonym">Brettanomyces nanus</name>
    <dbReference type="NCBI Taxonomy" id="13502"/>
    <lineage>
        <taxon>Eukaryota</taxon>
        <taxon>Fungi</taxon>
        <taxon>Dikarya</taxon>
        <taxon>Ascomycota</taxon>
        <taxon>Saccharomycotina</taxon>
        <taxon>Pichiomycetes</taxon>
        <taxon>Pichiales</taxon>
        <taxon>Pichiaceae</taxon>
        <taxon>Brettanomyces</taxon>
    </lineage>
</organism>
<sequence>MTEDTAKVNTLVLDAGPLITQPAIGLQQLAHSFYTTPGVYNELRDERVRSQLPIWSDRLQVRQPRASSIKAISDFAKLTGDYAVLSMNDVHLMALTYELECELNNGDGRLRKYPGGKRNNEVEEKEDNKDGNKTIESNGVEEKPTEDDGWTTVRKAVPKKVSKKKGENHNKKSTSKKVDSTVGSEKDSAGEATVESISNSKPSNDDDDDDGDWITPDNLIETMMKNKNESIETDKVSVEKMKVAIATGDFAIQNVSLQIGLNLINAMSGMRIKRVRNYMYRCHACFTLTPMPKDGTPKHFCPNCGGATLMRCTVSVDSKTGEVKPFLKKNFEWHTKGNVYSIPSPLSKNSAKRYGRKGYQHRGNPNIEDLFLREDQKEYQQALKNAEWQRRQNEKAMDDFVGGGSADNIVSPFLAGNGLRPVKVFVGKGKNANAPRKQRK</sequence>
<dbReference type="GO" id="GO:0016787">
    <property type="term" value="F:hydrolase activity"/>
    <property type="evidence" value="ECO:0007669"/>
    <property type="project" value="UniProtKB-KW"/>
</dbReference>
<dbReference type="KEGG" id="bnn:FOA43_003813"/>
<gene>
    <name evidence="12" type="ORF">FOA43_003813</name>
</gene>
<dbReference type="Proteomes" id="UP000662931">
    <property type="component" value="Chromosome 4"/>
</dbReference>
<dbReference type="FunFam" id="3.40.50.1010:FF:000020">
    <property type="entry name" value="20S-pre-rRNA D-site endonuclease NOB1"/>
    <property type="match status" value="1"/>
</dbReference>
<name>A0A875SC86_EENNA</name>
<dbReference type="Pfam" id="PF17146">
    <property type="entry name" value="PIN_6"/>
    <property type="match status" value="1"/>
</dbReference>
<dbReference type="OrthoDB" id="446759at2759"/>
<dbReference type="InterPro" id="IPR033411">
    <property type="entry name" value="Ribonuclease_PIN"/>
</dbReference>
<keyword evidence="2" id="KW-0540">Nuclease</keyword>
<evidence type="ECO:0000256" key="3">
    <source>
        <dbReference type="ARBA" id="ARBA00022723"/>
    </source>
</evidence>
<comment type="similarity">
    <text evidence="1 7">Belongs to the NOB1 family.</text>
</comment>
<proteinExistence type="inferred from homology"/>
<dbReference type="InterPro" id="IPR017117">
    <property type="entry name" value="Nob1_euk"/>
</dbReference>
<evidence type="ECO:0000256" key="9">
    <source>
        <dbReference type="SAM" id="MobiDB-lite"/>
    </source>
</evidence>
<dbReference type="CDD" id="cd09876">
    <property type="entry name" value="PIN_Nob1-like"/>
    <property type="match status" value="1"/>
</dbReference>
<dbReference type="GO" id="GO:0030688">
    <property type="term" value="C:preribosome, small subunit precursor"/>
    <property type="evidence" value="ECO:0007669"/>
    <property type="project" value="TreeGrafter"/>
</dbReference>
<feature type="binding site" evidence="8">
    <location>
        <position position="282"/>
    </location>
    <ligand>
        <name>Zn(2+)</name>
        <dbReference type="ChEBI" id="CHEBI:29105"/>
    </ligand>
</feature>
<keyword evidence="13" id="KW-1185">Reference proteome</keyword>
<evidence type="ECO:0000256" key="5">
    <source>
        <dbReference type="ARBA" id="ARBA00022833"/>
    </source>
</evidence>
<dbReference type="PANTHER" id="PTHR12814">
    <property type="entry name" value="RNA-BINDING PROTEIN NOB1"/>
    <property type="match status" value="1"/>
</dbReference>
<dbReference type="Gene3D" id="3.40.50.1010">
    <property type="entry name" value="5'-nuclease"/>
    <property type="match status" value="1"/>
</dbReference>
<feature type="domain" description="Nin one binding (NOB1) Zn-ribbon-like" evidence="10">
    <location>
        <begin position="272"/>
        <end position="347"/>
    </location>
</feature>
<evidence type="ECO:0000256" key="8">
    <source>
        <dbReference type="PIRSR" id="PIRSR037125-1"/>
    </source>
</evidence>
<evidence type="ECO:0000259" key="11">
    <source>
        <dbReference type="Pfam" id="PF17146"/>
    </source>
</evidence>
<reference evidence="12" key="1">
    <citation type="submission" date="2020-10" db="EMBL/GenBank/DDBJ databases">
        <authorList>
            <person name="Roach M.J.R."/>
        </authorList>
    </citation>
    <scope>NUCLEOTIDE SEQUENCE</scope>
    <source>
        <strain evidence="12">CBS 1945</strain>
    </source>
</reference>
<dbReference type="RefSeq" id="XP_038779989.1">
    <property type="nucleotide sequence ID" value="XM_038924061.1"/>
</dbReference>
<feature type="binding site" evidence="8">
    <location>
        <position position="285"/>
    </location>
    <ligand>
        <name>Zn(2+)</name>
        <dbReference type="ChEBI" id="CHEBI:29105"/>
    </ligand>
</feature>
<dbReference type="PANTHER" id="PTHR12814:SF2">
    <property type="entry name" value="RNA-BINDING PROTEIN NOB1"/>
    <property type="match status" value="1"/>
</dbReference>
<dbReference type="AlphaFoldDB" id="A0A875SC86"/>
<dbReference type="GeneID" id="62197213"/>
<accession>A0A875SC86</accession>
<feature type="binding site" evidence="8">
    <location>
        <position position="304"/>
    </location>
    <ligand>
        <name>Zn(2+)</name>
        <dbReference type="ChEBI" id="CHEBI:29105"/>
    </ligand>
</feature>
<dbReference type="Gene3D" id="6.20.210.10">
    <property type="entry name" value="Nin one binding (NOB1), Zn-ribbon-like"/>
    <property type="match status" value="1"/>
</dbReference>
<evidence type="ECO:0000256" key="7">
    <source>
        <dbReference type="PIRNR" id="PIRNR037125"/>
    </source>
</evidence>
<keyword evidence="5 7" id="KW-0862">Zinc</keyword>
<dbReference type="PIRSF" id="PIRSF037125">
    <property type="entry name" value="D-site_20S_pre-rRNA_nuclease"/>
    <property type="match status" value="1"/>
</dbReference>
<feature type="domain" description="Ribonuclease PIN" evidence="11">
    <location>
        <begin position="11"/>
        <end position="99"/>
    </location>
</feature>
<dbReference type="GO" id="GO:0004521">
    <property type="term" value="F:RNA endonuclease activity"/>
    <property type="evidence" value="ECO:0007669"/>
    <property type="project" value="UniProtKB-UniRule"/>
</dbReference>
<dbReference type="GO" id="GO:0005730">
    <property type="term" value="C:nucleolus"/>
    <property type="evidence" value="ECO:0007669"/>
    <property type="project" value="UniProtKB-SubCell"/>
</dbReference>
<feature type="binding site" evidence="8">
    <location>
        <position position="301"/>
    </location>
    <ligand>
        <name>Zn(2+)</name>
        <dbReference type="ChEBI" id="CHEBI:29105"/>
    </ligand>
</feature>
<dbReference type="SUPFAM" id="SSF144206">
    <property type="entry name" value="NOB1 zinc finger-like"/>
    <property type="match status" value="1"/>
</dbReference>
<evidence type="ECO:0000256" key="1">
    <source>
        <dbReference type="ARBA" id="ARBA00005858"/>
    </source>
</evidence>
<feature type="compositionally biased region" description="Basic and acidic residues" evidence="9">
    <location>
        <begin position="118"/>
        <end position="133"/>
    </location>
</feature>
<protein>
    <recommendedName>
        <fullName evidence="7">20S-pre-rRNA D-site endonuclease NOB1</fullName>
    </recommendedName>
</protein>